<dbReference type="RefSeq" id="WP_038508873.1">
    <property type="nucleotide sequence ID" value="NZ_CP008953.1"/>
</dbReference>
<gene>
    <name evidence="1" type="ORF">AJAP_05930</name>
</gene>
<proteinExistence type="predicted"/>
<sequence length="95" mass="10953">MFKGKPTSTKTDFSLDNHERVPVFTSYYETGAGTSFDYWYIDFTDGEDTYTVPSNFYCSLTKFDEGMNVELSFDLELFYVNPPQSSSCRKTLDKS</sequence>
<dbReference type="EMBL" id="CP008953">
    <property type="protein sequence ID" value="AIG74105.1"/>
    <property type="molecule type" value="Genomic_DNA"/>
</dbReference>
<accession>A0A075UV27</accession>
<dbReference type="AlphaFoldDB" id="A0A075UV27"/>
<dbReference type="Proteomes" id="UP000028492">
    <property type="component" value="Chromosome"/>
</dbReference>
<protein>
    <submittedName>
        <fullName evidence="1">Uncharacterized protein</fullName>
    </submittedName>
</protein>
<evidence type="ECO:0000313" key="1">
    <source>
        <dbReference type="EMBL" id="AIG74105.1"/>
    </source>
</evidence>
<evidence type="ECO:0000313" key="2">
    <source>
        <dbReference type="Proteomes" id="UP000028492"/>
    </source>
</evidence>
<dbReference type="HOGENOM" id="CLU_2366680_0_0_11"/>
<name>A0A075UV27_9PSEU</name>
<keyword evidence="2" id="KW-1185">Reference proteome</keyword>
<dbReference type="KEGG" id="aja:AJAP_05930"/>
<reference evidence="1 2" key="1">
    <citation type="journal article" date="2014" name="J. Biotechnol.">
        <title>Complete genome sequence of the actinobacterium Amycolatopsis japonica MG417-CF17(T) (=DSM 44213T) producing (S,S)-N,N'-ethylenediaminedisuccinic acid.</title>
        <authorList>
            <person name="Stegmann E."/>
            <person name="Albersmeier A."/>
            <person name="Spohn M."/>
            <person name="Gert H."/>
            <person name="Weber T."/>
            <person name="Wohlleben W."/>
            <person name="Kalinowski J."/>
            <person name="Ruckert C."/>
        </authorList>
    </citation>
    <scope>NUCLEOTIDE SEQUENCE [LARGE SCALE GENOMIC DNA]</scope>
    <source>
        <strain evidence="2">MG417-CF17 (DSM 44213)</strain>
    </source>
</reference>
<organism evidence="1 2">
    <name type="scientific">Amycolatopsis japonica</name>
    <dbReference type="NCBI Taxonomy" id="208439"/>
    <lineage>
        <taxon>Bacteria</taxon>
        <taxon>Bacillati</taxon>
        <taxon>Actinomycetota</taxon>
        <taxon>Actinomycetes</taxon>
        <taxon>Pseudonocardiales</taxon>
        <taxon>Pseudonocardiaceae</taxon>
        <taxon>Amycolatopsis</taxon>
        <taxon>Amycolatopsis japonica group</taxon>
    </lineage>
</organism>